<dbReference type="PANTHER" id="PTHR33053:SF24">
    <property type="entry name" value="TRANSPOSASE DOMAIN-CONTAINING PROTEIN"/>
    <property type="match status" value="1"/>
</dbReference>
<gene>
    <name evidence="1" type="ORF">J437_LFUL016916</name>
</gene>
<reference evidence="1" key="2">
    <citation type="submission" date="2017-10" db="EMBL/GenBank/DDBJ databases">
        <title>Ladona fulva Genome sequencing and assembly.</title>
        <authorList>
            <person name="Murali S."/>
            <person name="Richards S."/>
            <person name="Bandaranaike D."/>
            <person name="Bellair M."/>
            <person name="Blankenburg K."/>
            <person name="Chao H."/>
            <person name="Dinh H."/>
            <person name="Doddapaneni H."/>
            <person name="Dugan-Rocha S."/>
            <person name="Elkadiri S."/>
            <person name="Gnanaolivu R."/>
            <person name="Hernandez B."/>
            <person name="Skinner E."/>
            <person name="Javaid M."/>
            <person name="Lee S."/>
            <person name="Li M."/>
            <person name="Ming W."/>
            <person name="Munidasa M."/>
            <person name="Muniz J."/>
            <person name="Nguyen L."/>
            <person name="Hughes D."/>
            <person name="Osuji N."/>
            <person name="Pu L.-L."/>
            <person name="Puazo M."/>
            <person name="Qu C."/>
            <person name="Quiroz J."/>
            <person name="Raj R."/>
            <person name="Weissenberger G."/>
            <person name="Xin Y."/>
            <person name="Zou X."/>
            <person name="Han Y."/>
            <person name="Worley K."/>
            <person name="Muzny D."/>
            <person name="Gibbs R."/>
        </authorList>
    </citation>
    <scope>NUCLEOTIDE SEQUENCE</scope>
    <source>
        <strain evidence="1">Sampled in the wild</strain>
    </source>
</reference>
<comment type="caution">
    <text evidence="1">The sequence shown here is derived from an EMBL/GenBank/DDBJ whole genome shotgun (WGS) entry which is preliminary data.</text>
</comment>
<dbReference type="Proteomes" id="UP000792457">
    <property type="component" value="Unassembled WGS sequence"/>
</dbReference>
<keyword evidence="2" id="KW-1185">Reference proteome</keyword>
<evidence type="ECO:0000313" key="1">
    <source>
        <dbReference type="EMBL" id="KAG8238459.1"/>
    </source>
</evidence>
<evidence type="ECO:0000313" key="2">
    <source>
        <dbReference type="Proteomes" id="UP000792457"/>
    </source>
</evidence>
<dbReference type="AlphaFoldDB" id="A0A8K0PCI1"/>
<organism evidence="1 2">
    <name type="scientific">Ladona fulva</name>
    <name type="common">Scarce chaser dragonfly</name>
    <name type="synonym">Libellula fulva</name>
    <dbReference type="NCBI Taxonomy" id="123851"/>
    <lineage>
        <taxon>Eukaryota</taxon>
        <taxon>Metazoa</taxon>
        <taxon>Ecdysozoa</taxon>
        <taxon>Arthropoda</taxon>
        <taxon>Hexapoda</taxon>
        <taxon>Insecta</taxon>
        <taxon>Pterygota</taxon>
        <taxon>Palaeoptera</taxon>
        <taxon>Odonata</taxon>
        <taxon>Epiprocta</taxon>
        <taxon>Anisoptera</taxon>
        <taxon>Libelluloidea</taxon>
        <taxon>Libellulidae</taxon>
        <taxon>Ladona</taxon>
    </lineage>
</organism>
<name>A0A8K0PCI1_LADFU</name>
<accession>A0A8K0PCI1</accession>
<reference evidence="1" key="1">
    <citation type="submission" date="2013-04" db="EMBL/GenBank/DDBJ databases">
        <authorList>
            <person name="Qu J."/>
            <person name="Murali S.C."/>
            <person name="Bandaranaike D."/>
            <person name="Bellair M."/>
            <person name="Blankenburg K."/>
            <person name="Chao H."/>
            <person name="Dinh H."/>
            <person name="Doddapaneni H."/>
            <person name="Downs B."/>
            <person name="Dugan-Rocha S."/>
            <person name="Elkadiri S."/>
            <person name="Gnanaolivu R.D."/>
            <person name="Hernandez B."/>
            <person name="Javaid M."/>
            <person name="Jayaseelan J.C."/>
            <person name="Lee S."/>
            <person name="Li M."/>
            <person name="Ming W."/>
            <person name="Munidasa M."/>
            <person name="Muniz J."/>
            <person name="Nguyen L."/>
            <person name="Ongeri F."/>
            <person name="Osuji N."/>
            <person name="Pu L.-L."/>
            <person name="Puazo M."/>
            <person name="Qu C."/>
            <person name="Quiroz J."/>
            <person name="Raj R."/>
            <person name="Weissenberger G."/>
            <person name="Xin Y."/>
            <person name="Zou X."/>
            <person name="Han Y."/>
            <person name="Richards S."/>
            <person name="Worley K."/>
            <person name="Muzny D."/>
            <person name="Gibbs R."/>
        </authorList>
    </citation>
    <scope>NUCLEOTIDE SEQUENCE</scope>
    <source>
        <strain evidence="1">Sampled in the wild</strain>
    </source>
</reference>
<proteinExistence type="predicted"/>
<dbReference type="OrthoDB" id="6612923at2759"/>
<protein>
    <recommendedName>
        <fullName evidence="3">Transposase domain-containing protein</fullName>
    </recommendedName>
</protein>
<evidence type="ECO:0008006" key="3">
    <source>
        <dbReference type="Google" id="ProtNLM"/>
    </source>
</evidence>
<sequence length="562" mass="64638">MHLVCLGVTKRLLSQWTSGPNSVRLGRRSRNEVSDRLYSMAMAIPSDFSRIPRWKATEFRTFLLYTGPVALKNILSKDLYDHFLILHVAIRILCSEEMAFPFCSYASELLKSFVQGMTDRYGMDSLVYNIYSLIHLADDVKFFKPLLTNSVVFRMKTSWFGIEIENIVHDVVIHAIVCDAPARSFIKCTKGHTGYSGCERCVVKGEQRNHRMVFCDVDAELRNDTSFRNNLDKDHHTGETPLLSIECLDMVSQFPLDYMHLVCLGVTKRLLSQWTSGPNSVRLGRRSRTEVSDRLYSMATAIPSDFSRIPRGLDILERWKATEFRTFLLYTGPVAMKNILSKDLYDHFLILHVAIRILCSEEMAFPFCGYASELLKSFVQGMTERYGMDSLVYNVHSLIHLADDVKFFQAPLDKFSSFPYENFLGKMKKMVRSASNPLGQISRRLAELDFYPGSTEERKEVLFKCSQFGVAEVTVKGTRFSAVNTKDSFYIQKVKDERIVFEGSFFERQEDYYTYPCKSSNVNVFKVWKLSRAVKKISLCDELVKCLVLMEKGHYVVFALIN</sequence>
<dbReference type="PANTHER" id="PTHR33053">
    <property type="entry name" value="PROTEIN, PUTATIVE-RELATED"/>
    <property type="match status" value="1"/>
</dbReference>
<dbReference type="EMBL" id="KZ309355">
    <property type="protein sequence ID" value="KAG8238459.1"/>
    <property type="molecule type" value="Genomic_DNA"/>
</dbReference>